<comment type="pathway">
    <text evidence="2">Polyol metabolism; glycerol degradation via glycerol kinase pathway; sn-glycerol 3-phosphate from glycerol: step 1/1.</text>
</comment>
<dbReference type="InterPro" id="IPR043129">
    <property type="entry name" value="ATPase_NBD"/>
</dbReference>
<gene>
    <name evidence="16" type="ORF">ACA1_072720</name>
</gene>
<evidence type="ECO:0000256" key="11">
    <source>
        <dbReference type="ARBA" id="ARBA00045165"/>
    </source>
</evidence>
<dbReference type="GO" id="GO:0005739">
    <property type="term" value="C:mitochondrion"/>
    <property type="evidence" value="ECO:0007669"/>
    <property type="project" value="TreeGrafter"/>
</dbReference>
<evidence type="ECO:0000256" key="6">
    <source>
        <dbReference type="ARBA" id="ARBA00022679"/>
    </source>
</evidence>
<dbReference type="OrthoDB" id="6278781at2759"/>
<dbReference type="EC" id="2.7.1.30" evidence="4"/>
<dbReference type="UniPathway" id="UPA00618">
    <property type="reaction ID" value="UER00672"/>
</dbReference>
<evidence type="ECO:0000256" key="9">
    <source>
        <dbReference type="ARBA" id="ARBA00022840"/>
    </source>
</evidence>
<reference evidence="16 17" key="1">
    <citation type="journal article" date="2013" name="Genome Biol.">
        <title>Genome of Acanthamoeba castellanii highlights extensive lateral gene transfer and early evolution of tyrosine kinase signaling.</title>
        <authorList>
            <person name="Clarke M."/>
            <person name="Lohan A.J."/>
            <person name="Liu B."/>
            <person name="Lagkouvardos I."/>
            <person name="Roy S."/>
            <person name="Zafar N."/>
            <person name="Bertelli C."/>
            <person name="Schilde C."/>
            <person name="Kianianmomeni A."/>
            <person name="Burglin T.R."/>
            <person name="Frech C."/>
            <person name="Turcotte B."/>
            <person name="Kopec K.O."/>
            <person name="Synnott J.M."/>
            <person name="Choo C."/>
            <person name="Paponov I."/>
            <person name="Finkler A."/>
            <person name="Soon Heng Tan C."/>
            <person name="Hutchins A.P."/>
            <person name="Weinmeier T."/>
            <person name="Rattei T."/>
            <person name="Chu J.S."/>
            <person name="Gimenez G."/>
            <person name="Irimia M."/>
            <person name="Rigden D.J."/>
            <person name="Fitzpatrick D.A."/>
            <person name="Lorenzo-Morales J."/>
            <person name="Bateman A."/>
            <person name="Chiu C.H."/>
            <person name="Tang P."/>
            <person name="Hegemann P."/>
            <person name="Fromm H."/>
            <person name="Raoult D."/>
            <person name="Greub G."/>
            <person name="Miranda-Saavedra D."/>
            <person name="Chen N."/>
            <person name="Nash P."/>
            <person name="Ginger M.L."/>
            <person name="Horn M."/>
            <person name="Schaap P."/>
            <person name="Caler L."/>
            <person name="Loftus B."/>
        </authorList>
    </citation>
    <scope>NUCLEOTIDE SEQUENCE [LARGE SCALE GENOMIC DNA]</scope>
    <source>
        <strain evidence="16 17">Neff</strain>
    </source>
</reference>
<dbReference type="PROSITE" id="PS00445">
    <property type="entry name" value="FGGY_KINASES_2"/>
    <property type="match status" value="1"/>
</dbReference>
<dbReference type="KEGG" id="acan:ACA1_072720"/>
<evidence type="ECO:0000256" key="2">
    <source>
        <dbReference type="ARBA" id="ARBA00005190"/>
    </source>
</evidence>
<dbReference type="GO" id="GO:0046167">
    <property type="term" value="P:glycerol-3-phosphate biosynthetic process"/>
    <property type="evidence" value="ECO:0007669"/>
    <property type="project" value="TreeGrafter"/>
</dbReference>
<evidence type="ECO:0000256" key="5">
    <source>
        <dbReference type="ARBA" id="ARBA00022490"/>
    </source>
</evidence>
<organism evidence="16 17">
    <name type="scientific">Acanthamoeba castellanii (strain ATCC 30010 / Neff)</name>
    <dbReference type="NCBI Taxonomy" id="1257118"/>
    <lineage>
        <taxon>Eukaryota</taxon>
        <taxon>Amoebozoa</taxon>
        <taxon>Discosea</taxon>
        <taxon>Longamoebia</taxon>
        <taxon>Centramoebida</taxon>
        <taxon>Acanthamoebidae</taxon>
        <taxon>Acanthamoeba</taxon>
    </lineage>
</organism>
<feature type="compositionally biased region" description="Acidic residues" evidence="14">
    <location>
        <begin position="208"/>
        <end position="223"/>
    </location>
</feature>
<comment type="function">
    <text evidence="11">Skin-specific kinase that plays a key role in glycerol metabolism, catalyzing its phosphorylation to produce sn-glycerol 3-phosphate. Involved in skin-specific regulation of sterol regulatory element-binding protein (SREBP) processing and lipid biosynthesis.</text>
</comment>
<keyword evidence="8 13" id="KW-0418">Kinase</keyword>
<dbReference type="EMBL" id="KB007857">
    <property type="protein sequence ID" value="ELR23639.1"/>
    <property type="molecule type" value="Genomic_DNA"/>
</dbReference>
<dbReference type="Pfam" id="PF00370">
    <property type="entry name" value="FGGY_N"/>
    <property type="match status" value="1"/>
</dbReference>
<evidence type="ECO:0000256" key="8">
    <source>
        <dbReference type="ARBA" id="ARBA00022777"/>
    </source>
</evidence>
<dbReference type="STRING" id="1257118.L8HDR1"/>
<protein>
    <recommendedName>
        <fullName evidence="12">Glycerol kinase 5</fullName>
        <ecNumber evidence="4">2.7.1.30</ecNumber>
    </recommendedName>
    <alternativeName>
        <fullName evidence="10">ATP:glycerol 3-phosphotransferase 5</fullName>
    </alternativeName>
</protein>
<feature type="region of interest" description="Disordered" evidence="14">
    <location>
        <begin position="100"/>
        <end position="142"/>
    </location>
</feature>
<dbReference type="PANTHER" id="PTHR10196">
    <property type="entry name" value="SUGAR KINASE"/>
    <property type="match status" value="1"/>
</dbReference>
<keyword evidence="6 13" id="KW-0808">Transferase</keyword>
<evidence type="ECO:0000256" key="13">
    <source>
        <dbReference type="RuleBase" id="RU003733"/>
    </source>
</evidence>
<dbReference type="Pfam" id="PF02782">
    <property type="entry name" value="FGGY_C"/>
    <property type="match status" value="1"/>
</dbReference>
<keyword evidence="5" id="KW-0963">Cytoplasm</keyword>
<feature type="region of interest" description="Disordered" evidence="14">
    <location>
        <begin position="197"/>
        <end position="235"/>
    </location>
</feature>
<dbReference type="AlphaFoldDB" id="L8HDR1"/>
<sequence length="803" mass="88802">MLGRLADDRVPEDGGVVMEEQDGAIDYEPPAWGLTQHKKNPITLSLESPLRNGRTMETFDLSQALAESRKGHFTIGRLPSCDIYVDHLSISRTHAILQFARDGQQKDGEKGQPTVTKERSRPNLSKGTMESENGGETDHAEEPSIFVYDLSSKHGTYVNDRRISAREYTPVRPGDVLRFGDCPRSFTLIQRHYVQMNSKKMKQPEKEEEKEEVDKTEEVDEETNSACDHLNQDEDVDGETPHLLCVDVGTSGLRAYAYDVGSSGSGSSSGSSSGAKGKSKHDKPAASCRNRGGFYQSLPTLYPQPGWVEQDPYVLLDTFRDVVNKVLKKTRITAAQVKAIGITTQRASFLLWNKETGRPLCNFITWQDVRTVGICEEWNDSYAFRGIHAFSKFAHIVTRRTRHLMGSIFKFSPIHCTPRLMWAMKNVEGAQELAAQGKLLFGTTDTWILWNLTGGKVHATDYSNASATGLYDTFELGWNQQLFSVVGLPASIFPEVRPTSGDFGSTLPRFFGAAIPIRAIVADQQAALFGECCFDVGDCKVTIGTGCFIDINTGSQPLVSTHGLLPLIAWAIGKEITYMIEGPMPSVGSVIDWGSREMGWYDHAKETEGMATSVDDTHGVYFVPAFSGLAAPHQDPTARGTILGMTTSTKKQHLVRAMLESIGYTCNDLLETMKADLPNLRVSPLMKIDGGVSQNDFVNQFIANMTGREIIRHPHPDQMTALGAAFLAGLGAGIWKSKEELKGLRASMHRFTPEFDEETRRTKYAAWKRAVERAMHWAQDDGHSPSLPPPHSPALNRSSSRSN</sequence>
<keyword evidence="9" id="KW-0067">ATP-binding</keyword>
<dbReference type="GO" id="GO:0004370">
    <property type="term" value="F:glycerol kinase activity"/>
    <property type="evidence" value="ECO:0007669"/>
    <property type="project" value="UniProtKB-EC"/>
</dbReference>
<proteinExistence type="inferred from homology"/>
<dbReference type="SMART" id="SM00240">
    <property type="entry name" value="FHA"/>
    <property type="match status" value="1"/>
</dbReference>
<dbReference type="SUPFAM" id="SSF49879">
    <property type="entry name" value="SMAD/FHA domain"/>
    <property type="match status" value="1"/>
</dbReference>
<comment type="subcellular location">
    <subcellularLocation>
        <location evidence="1">Cytoplasm</location>
    </subcellularLocation>
</comment>
<evidence type="ECO:0000256" key="12">
    <source>
        <dbReference type="ARBA" id="ARBA00047192"/>
    </source>
</evidence>
<dbReference type="InterPro" id="IPR008984">
    <property type="entry name" value="SMAD_FHA_dom_sf"/>
</dbReference>
<feature type="region of interest" description="Disordered" evidence="14">
    <location>
        <begin position="261"/>
        <end position="290"/>
    </location>
</feature>
<dbReference type="GO" id="GO:0019563">
    <property type="term" value="P:glycerol catabolic process"/>
    <property type="evidence" value="ECO:0007669"/>
    <property type="project" value="UniProtKB-UniPathway"/>
</dbReference>
<feature type="domain" description="FHA" evidence="15">
    <location>
        <begin position="73"/>
        <end position="163"/>
    </location>
</feature>
<accession>L8HDR1</accession>
<dbReference type="RefSeq" id="XP_004353167.1">
    <property type="nucleotide sequence ID" value="XM_004353115.1"/>
</dbReference>
<dbReference type="InterPro" id="IPR000253">
    <property type="entry name" value="FHA_dom"/>
</dbReference>
<dbReference type="InterPro" id="IPR018484">
    <property type="entry name" value="FGGY_N"/>
</dbReference>
<evidence type="ECO:0000256" key="7">
    <source>
        <dbReference type="ARBA" id="ARBA00022741"/>
    </source>
</evidence>
<dbReference type="Gene3D" id="2.60.200.20">
    <property type="match status" value="1"/>
</dbReference>
<dbReference type="Gene3D" id="3.30.420.40">
    <property type="match status" value="2"/>
</dbReference>
<evidence type="ECO:0000256" key="4">
    <source>
        <dbReference type="ARBA" id="ARBA00012099"/>
    </source>
</evidence>
<dbReference type="Proteomes" id="UP000011083">
    <property type="component" value="Unassembled WGS sequence"/>
</dbReference>
<dbReference type="SUPFAM" id="SSF53067">
    <property type="entry name" value="Actin-like ATPase domain"/>
    <property type="match status" value="2"/>
</dbReference>
<dbReference type="PROSITE" id="PS50006">
    <property type="entry name" value="FHA_DOMAIN"/>
    <property type="match status" value="1"/>
</dbReference>
<dbReference type="Pfam" id="PF00498">
    <property type="entry name" value="FHA"/>
    <property type="match status" value="2"/>
</dbReference>
<feature type="compositionally biased region" description="Low complexity" evidence="14">
    <location>
        <begin position="261"/>
        <end position="276"/>
    </location>
</feature>
<dbReference type="GO" id="GO:0006641">
    <property type="term" value="P:triglyceride metabolic process"/>
    <property type="evidence" value="ECO:0007669"/>
    <property type="project" value="TreeGrafter"/>
</dbReference>
<evidence type="ECO:0000256" key="1">
    <source>
        <dbReference type="ARBA" id="ARBA00004496"/>
    </source>
</evidence>
<feature type="compositionally biased region" description="Basic and acidic residues" evidence="14">
    <location>
        <begin position="103"/>
        <end position="121"/>
    </location>
</feature>
<dbReference type="VEuPathDB" id="AmoebaDB:ACA1_072720"/>
<dbReference type="InterPro" id="IPR037444">
    <property type="entry name" value="GK5"/>
</dbReference>
<evidence type="ECO:0000259" key="15">
    <source>
        <dbReference type="PROSITE" id="PS50006"/>
    </source>
</evidence>
<comment type="similarity">
    <text evidence="3 13">Belongs to the FGGY kinase family.</text>
</comment>
<evidence type="ECO:0000256" key="3">
    <source>
        <dbReference type="ARBA" id="ARBA00009156"/>
    </source>
</evidence>
<evidence type="ECO:0000313" key="16">
    <source>
        <dbReference type="EMBL" id="ELR23639.1"/>
    </source>
</evidence>
<dbReference type="FunFam" id="3.30.420.40:FF:000102">
    <property type="entry name" value="Putative glycerol kinase 5"/>
    <property type="match status" value="1"/>
</dbReference>
<keyword evidence="7" id="KW-0547">Nucleotide-binding</keyword>
<feature type="compositionally biased region" description="Polar residues" evidence="14">
    <location>
        <begin position="122"/>
        <end position="131"/>
    </location>
</feature>
<evidence type="ECO:0000256" key="10">
    <source>
        <dbReference type="ARBA" id="ARBA00033026"/>
    </source>
</evidence>
<evidence type="ECO:0000256" key="14">
    <source>
        <dbReference type="SAM" id="MobiDB-lite"/>
    </source>
</evidence>
<dbReference type="FunFam" id="3.30.420.40:FF:000104">
    <property type="entry name" value="putative glycerol kinase 5"/>
    <property type="match status" value="1"/>
</dbReference>
<dbReference type="GeneID" id="14924621"/>
<dbReference type="InterPro" id="IPR018483">
    <property type="entry name" value="Carb_kinase_FGGY_CS"/>
</dbReference>
<dbReference type="GO" id="GO:0005524">
    <property type="term" value="F:ATP binding"/>
    <property type="evidence" value="ECO:0007669"/>
    <property type="project" value="UniProtKB-KW"/>
</dbReference>
<dbReference type="InterPro" id="IPR018485">
    <property type="entry name" value="FGGY_C"/>
</dbReference>
<evidence type="ECO:0000313" key="17">
    <source>
        <dbReference type="Proteomes" id="UP000011083"/>
    </source>
</evidence>
<dbReference type="CDD" id="cd07793">
    <property type="entry name" value="ASKHA_NBD_FGGY_GK5-like"/>
    <property type="match status" value="1"/>
</dbReference>
<feature type="region of interest" description="Disordered" evidence="14">
    <location>
        <begin position="778"/>
        <end position="803"/>
    </location>
</feature>
<keyword evidence="17" id="KW-1185">Reference proteome</keyword>
<name>L8HDR1_ACACF</name>
<dbReference type="PANTHER" id="PTHR10196:SF68">
    <property type="entry name" value="GLYCEROL KINASE 5-RELATED"/>
    <property type="match status" value="1"/>
</dbReference>